<proteinExistence type="predicted"/>
<protein>
    <recommendedName>
        <fullName evidence="9">Amino acid permease/ SLC12A domain-containing protein</fullName>
    </recommendedName>
</protein>
<keyword evidence="2 5" id="KW-0812">Transmembrane</keyword>
<evidence type="ECO:0000313" key="7">
    <source>
        <dbReference type="EMBL" id="ESP00324.1"/>
    </source>
</evidence>
<dbReference type="KEGG" id="lgi:LOTGIDRAFT_140967"/>
<dbReference type="Gene3D" id="1.20.1740.10">
    <property type="entry name" value="Amino acid/polyamine transporter I"/>
    <property type="match status" value="1"/>
</dbReference>
<keyword evidence="6" id="KW-0732">Signal</keyword>
<evidence type="ECO:0000256" key="1">
    <source>
        <dbReference type="ARBA" id="ARBA00004141"/>
    </source>
</evidence>
<feature type="transmembrane region" description="Helical" evidence="5">
    <location>
        <begin position="281"/>
        <end position="301"/>
    </location>
</feature>
<feature type="transmembrane region" description="Helical" evidence="5">
    <location>
        <begin position="111"/>
        <end position="133"/>
    </location>
</feature>
<dbReference type="RefSeq" id="XP_009049004.1">
    <property type="nucleotide sequence ID" value="XM_009050756.1"/>
</dbReference>
<feature type="transmembrane region" description="Helical" evidence="5">
    <location>
        <begin position="82"/>
        <end position="99"/>
    </location>
</feature>
<keyword evidence="8" id="KW-1185">Reference proteome</keyword>
<keyword evidence="4 5" id="KW-0472">Membrane</keyword>
<dbReference type="InterPro" id="IPR050598">
    <property type="entry name" value="AminoAcid_Transporter"/>
</dbReference>
<sequence>MWVVCGLYNTLCAVCYAELGSSMPQSGGEYVYVKRAFGDLFGFIILWINFCLICPVGIAALSLICSLYILQPIFPNCEIPEMATKLIATCIVSFLIFINSRNVKWATRMQVVITTAKLVALAIVIVIGIIYIATGDRENFTNSFEGTDFSAGAIALSFYSGFWAYSGWSYLNFLTEELVNPNKNLPRAILISMCLVICVYLVANIAYLAVLTPTQMLQSTAVAVTFASQTMGVMEWLMPILIAVSVCGTMNGTALSMSRLFFIGAQNNHMPQFMSMIQYKFLTPVSSLLVILFLTICFQNSNDIWFLIEMEGFGFATVLTLVFAGQVYLRFSEPDMKRPIKVYIALPAVLCLISFAIVCLTFYKKPTESFLALCIVAGGVVLYCVGNRWQRKPKAIQSKINFVNTFFQKLLLVVPQDNPDEIEWE</sequence>
<evidence type="ECO:0000256" key="3">
    <source>
        <dbReference type="ARBA" id="ARBA00022989"/>
    </source>
</evidence>
<keyword evidence="3 5" id="KW-1133">Transmembrane helix</keyword>
<dbReference type="STRING" id="225164.V4A8M6"/>
<dbReference type="InterPro" id="IPR002293">
    <property type="entry name" value="AA/rel_permease1"/>
</dbReference>
<gene>
    <name evidence="7" type="ORF">LOTGIDRAFT_140967</name>
</gene>
<evidence type="ECO:0000256" key="4">
    <source>
        <dbReference type="ARBA" id="ARBA00023136"/>
    </source>
</evidence>
<dbReference type="AlphaFoldDB" id="V4A8M6"/>
<dbReference type="CTD" id="20234379"/>
<feature type="transmembrane region" description="Helical" evidence="5">
    <location>
        <begin position="40"/>
        <end position="70"/>
    </location>
</feature>
<dbReference type="Pfam" id="PF13520">
    <property type="entry name" value="AA_permease_2"/>
    <property type="match status" value="1"/>
</dbReference>
<feature type="chain" id="PRO_5004718449" description="Amino acid permease/ SLC12A domain-containing protein" evidence="6">
    <location>
        <begin position="18"/>
        <end position="425"/>
    </location>
</feature>
<feature type="transmembrane region" description="Helical" evidence="5">
    <location>
        <begin position="313"/>
        <end position="331"/>
    </location>
</feature>
<dbReference type="GeneID" id="20234379"/>
<dbReference type="PIRSF" id="PIRSF006060">
    <property type="entry name" value="AA_transporter"/>
    <property type="match status" value="1"/>
</dbReference>
<accession>V4A8M6</accession>
<evidence type="ECO:0000256" key="2">
    <source>
        <dbReference type="ARBA" id="ARBA00022692"/>
    </source>
</evidence>
<evidence type="ECO:0000256" key="6">
    <source>
        <dbReference type="SAM" id="SignalP"/>
    </source>
</evidence>
<evidence type="ECO:0000256" key="5">
    <source>
        <dbReference type="SAM" id="Phobius"/>
    </source>
</evidence>
<dbReference type="EMBL" id="KB200766">
    <property type="protein sequence ID" value="ESP00324.1"/>
    <property type="molecule type" value="Genomic_DNA"/>
</dbReference>
<dbReference type="PANTHER" id="PTHR11785:SF528">
    <property type="entry name" value="AMINO ACID TRANSPORTER PROTEIN JHI-21"/>
    <property type="match status" value="1"/>
</dbReference>
<dbReference type="OMA" id="NGCALSM"/>
<comment type="subcellular location">
    <subcellularLocation>
        <location evidence="1">Membrane</location>
        <topology evidence="1">Multi-pass membrane protein</topology>
    </subcellularLocation>
</comment>
<feature type="transmembrane region" description="Helical" evidence="5">
    <location>
        <begin position="185"/>
        <end position="210"/>
    </location>
</feature>
<organism evidence="7 8">
    <name type="scientific">Lottia gigantea</name>
    <name type="common">Giant owl limpet</name>
    <dbReference type="NCBI Taxonomy" id="225164"/>
    <lineage>
        <taxon>Eukaryota</taxon>
        <taxon>Metazoa</taxon>
        <taxon>Spiralia</taxon>
        <taxon>Lophotrochozoa</taxon>
        <taxon>Mollusca</taxon>
        <taxon>Gastropoda</taxon>
        <taxon>Patellogastropoda</taxon>
        <taxon>Lottioidea</taxon>
        <taxon>Lottiidae</taxon>
        <taxon>Lottia</taxon>
    </lineage>
</organism>
<dbReference type="PANTHER" id="PTHR11785">
    <property type="entry name" value="AMINO ACID TRANSPORTER"/>
    <property type="match status" value="1"/>
</dbReference>
<reference evidence="7 8" key="1">
    <citation type="journal article" date="2013" name="Nature">
        <title>Insights into bilaterian evolution from three spiralian genomes.</title>
        <authorList>
            <person name="Simakov O."/>
            <person name="Marletaz F."/>
            <person name="Cho S.J."/>
            <person name="Edsinger-Gonzales E."/>
            <person name="Havlak P."/>
            <person name="Hellsten U."/>
            <person name="Kuo D.H."/>
            <person name="Larsson T."/>
            <person name="Lv J."/>
            <person name="Arendt D."/>
            <person name="Savage R."/>
            <person name="Osoegawa K."/>
            <person name="de Jong P."/>
            <person name="Grimwood J."/>
            <person name="Chapman J.A."/>
            <person name="Shapiro H."/>
            <person name="Aerts A."/>
            <person name="Otillar R.P."/>
            <person name="Terry A.Y."/>
            <person name="Boore J.L."/>
            <person name="Grigoriev I.V."/>
            <person name="Lindberg D.R."/>
            <person name="Seaver E.C."/>
            <person name="Weisblat D.A."/>
            <person name="Putnam N.H."/>
            <person name="Rokhsar D.S."/>
        </authorList>
    </citation>
    <scope>NUCLEOTIDE SEQUENCE [LARGE SCALE GENOMIC DNA]</scope>
</reference>
<dbReference type="GO" id="GO:0015179">
    <property type="term" value="F:L-amino acid transmembrane transporter activity"/>
    <property type="evidence" value="ECO:0007669"/>
    <property type="project" value="TreeGrafter"/>
</dbReference>
<feature type="transmembrane region" description="Helical" evidence="5">
    <location>
        <begin position="343"/>
        <end position="363"/>
    </location>
</feature>
<feature type="transmembrane region" description="Helical" evidence="5">
    <location>
        <begin position="369"/>
        <end position="386"/>
    </location>
</feature>
<dbReference type="OrthoDB" id="3257095at2759"/>
<feature type="transmembrane region" description="Helical" evidence="5">
    <location>
        <begin position="153"/>
        <end position="173"/>
    </location>
</feature>
<dbReference type="GO" id="GO:0016020">
    <property type="term" value="C:membrane"/>
    <property type="evidence" value="ECO:0007669"/>
    <property type="project" value="UniProtKB-SubCell"/>
</dbReference>
<dbReference type="Proteomes" id="UP000030746">
    <property type="component" value="Unassembled WGS sequence"/>
</dbReference>
<dbReference type="HOGENOM" id="CLU_007946_3_0_1"/>
<name>V4A8M6_LOTGI</name>
<feature type="transmembrane region" description="Helical" evidence="5">
    <location>
        <begin position="236"/>
        <end position="261"/>
    </location>
</feature>
<evidence type="ECO:0000313" key="8">
    <source>
        <dbReference type="Proteomes" id="UP000030746"/>
    </source>
</evidence>
<feature type="signal peptide" evidence="6">
    <location>
        <begin position="1"/>
        <end position="17"/>
    </location>
</feature>
<evidence type="ECO:0008006" key="9">
    <source>
        <dbReference type="Google" id="ProtNLM"/>
    </source>
</evidence>